<evidence type="ECO:0000256" key="7">
    <source>
        <dbReference type="ARBA" id="ARBA00023136"/>
    </source>
</evidence>
<feature type="compositionally biased region" description="Low complexity" evidence="8">
    <location>
        <begin position="258"/>
        <end position="379"/>
    </location>
</feature>
<dbReference type="PROSITE" id="PS50234">
    <property type="entry name" value="VWFA"/>
    <property type="match status" value="1"/>
</dbReference>
<keyword evidence="4" id="KW-0479">Metal-binding</keyword>
<dbReference type="InterPro" id="IPR008400">
    <property type="entry name" value="Anthrax_toxin_rcpt_extracel"/>
</dbReference>
<evidence type="ECO:0000256" key="6">
    <source>
        <dbReference type="ARBA" id="ARBA00022989"/>
    </source>
</evidence>
<organism evidence="10 11">
    <name type="scientific">Balaenoptera acutorostrata</name>
    <name type="common">Common minke whale</name>
    <name type="synonym">Balaena rostrata</name>
    <dbReference type="NCBI Taxonomy" id="9767"/>
    <lineage>
        <taxon>Eukaryota</taxon>
        <taxon>Metazoa</taxon>
        <taxon>Chordata</taxon>
        <taxon>Craniata</taxon>
        <taxon>Vertebrata</taxon>
        <taxon>Euteleostomi</taxon>
        <taxon>Mammalia</taxon>
        <taxon>Eutheria</taxon>
        <taxon>Laurasiatheria</taxon>
        <taxon>Artiodactyla</taxon>
        <taxon>Whippomorpha</taxon>
        <taxon>Cetacea</taxon>
        <taxon>Mysticeti</taxon>
        <taxon>Balaenopteridae</taxon>
        <taxon>Balaenoptera</taxon>
    </lineage>
</organism>
<dbReference type="Pfam" id="PF00092">
    <property type="entry name" value="VWA"/>
    <property type="match status" value="1"/>
</dbReference>
<evidence type="ECO:0000256" key="3">
    <source>
        <dbReference type="ARBA" id="ARBA00022692"/>
    </source>
</evidence>
<evidence type="ECO:0000256" key="5">
    <source>
        <dbReference type="ARBA" id="ARBA00022729"/>
    </source>
</evidence>
<evidence type="ECO:0000256" key="8">
    <source>
        <dbReference type="SAM" id="MobiDB-lite"/>
    </source>
</evidence>
<dbReference type="SUPFAM" id="SSF53300">
    <property type="entry name" value="vWA-like"/>
    <property type="match status" value="1"/>
</dbReference>
<dbReference type="Gene3D" id="3.40.50.410">
    <property type="entry name" value="von Willebrand factor, type A domain"/>
    <property type="match status" value="1"/>
</dbReference>
<gene>
    <name evidence="11" type="primary">LOC103003954</name>
</gene>
<name>A0ABM3SCF7_BALAC</name>
<feature type="region of interest" description="Disordered" evidence="8">
    <location>
        <begin position="252"/>
        <end position="379"/>
    </location>
</feature>
<dbReference type="PANTHER" id="PTHR16059:SF13">
    <property type="entry name" value="ANTHRAX TOXIN RECEPTOR 2"/>
    <property type="match status" value="1"/>
</dbReference>
<evidence type="ECO:0000256" key="1">
    <source>
        <dbReference type="ARBA" id="ARBA00004479"/>
    </source>
</evidence>
<keyword evidence="5" id="KW-0732">Signal</keyword>
<evidence type="ECO:0000256" key="4">
    <source>
        <dbReference type="ARBA" id="ARBA00022723"/>
    </source>
</evidence>
<evidence type="ECO:0000256" key="2">
    <source>
        <dbReference type="ARBA" id="ARBA00008095"/>
    </source>
</evidence>
<dbReference type="Proteomes" id="UP001652580">
    <property type="component" value="Chromosome 16"/>
</dbReference>
<evidence type="ECO:0000313" key="11">
    <source>
        <dbReference type="RefSeq" id="XP_057387528.1"/>
    </source>
</evidence>
<keyword evidence="7" id="KW-0472">Membrane</keyword>
<dbReference type="Pfam" id="PF05587">
    <property type="entry name" value="Anth_Ig"/>
    <property type="match status" value="1"/>
</dbReference>
<dbReference type="InterPro" id="IPR002035">
    <property type="entry name" value="VWF_A"/>
</dbReference>
<keyword evidence="6" id="KW-1133">Transmembrane helix</keyword>
<feature type="domain" description="VWFA" evidence="9">
    <location>
        <begin position="1"/>
        <end position="148"/>
    </location>
</feature>
<keyword evidence="3" id="KW-0812">Transmembrane</keyword>
<evidence type="ECO:0000259" key="9">
    <source>
        <dbReference type="PROSITE" id="PS50234"/>
    </source>
</evidence>
<sequence length="534" mass="58853">MSPCFLPSPNLRMSLITYSSYGNVVLKLTSDRNELKRGLKRLRDVVPSGPRNMQAGLRKANEQISRVFYNNRKAASLVYALTAGPLLPSTLGDAKNEASRLRNMKTKVYCLGVKDYQRDQLIQIVEGKTHMYDVPKSSDKEGFIISLVGNSCKEVMGGDTFYACVRESYQLGFYAYGLSPDRMKDYTCRYKLDKTEVFTKPPNSVTEEKIICPGHIFLKAGQVVVVDYSLDLGNTWSERSLKITSKDCHETVEPPAVPTTTTVTTMPTTVRTSRTTTRTTTTPTPTTVRTSRTTTRTTTTPTPTTVRTSRTTTRTTTTPTPTAVRTSRTTTITTTTPTPTTVRTSRTTTSTTTTPTPTTVRTSRTTTRTTTTPTPTTVRTNRTTRMTTRTMTTKTTVPTAVTMTTTVTTVVTTTVTTVVTEEETTVPMVVTQSPVPSNPLLYPTLIPSLVVIPLLLVCICCCKRIVKEPPPAQKPEKCRVLLICPSFSNKHLLTGQYLTGAQATDVMCLHPGAARQESLQIFSLSRSHALYRPG</sequence>
<evidence type="ECO:0000313" key="10">
    <source>
        <dbReference type="Proteomes" id="UP001652580"/>
    </source>
</evidence>
<dbReference type="InterPro" id="IPR036465">
    <property type="entry name" value="vWFA_dom_sf"/>
</dbReference>
<keyword evidence="10" id="KW-1185">Reference proteome</keyword>
<comment type="similarity">
    <text evidence="2">Belongs to the ATR family.</text>
</comment>
<reference evidence="11" key="1">
    <citation type="submission" date="2025-08" db="UniProtKB">
        <authorList>
            <consortium name="RefSeq"/>
        </authorList>
    </citation>
    <scope>IDENTIFICATION</scope>
</reference>
<accession>A0ABM3SCF7</accession>
<comment type="subcellular location">
    <subcellularLocation>
        <location evidence="1">Membrane</location>
        <topology evidence="1">Single-pass type I membrane protein</topology>
    </subcellularLocation>
</comment>
<proteinExistence type="inferred from homology"/>
<dbReference type="PANTHER" id="PTHR16059">
    <property type="entry name" value="ANTHRAX TOXIN RECEPTOR"/>
    <property type="match status" value="1"/>
</dbReference>
<dbReference type="GeneID" id="103003954"/>
<dbReference type="RefSeq" id="XP_057387528.1">
    <property type="nucleotide sequence ID" value="XM_057531545.1"/>
</dbReference>
<protein>
    <submittedName>
        <fullName evidence="11">Uncharacterized protein LOC103003954 isoform X3</fullName>
    </submittedName>
</protein>